<dbReference type="EMBL" id="LBXD01000011">
    <property type="protein sequence ID" value="KKR23628.1"/>
    <property type="molecule type" value="Genomic_DNA"/>
</dbReference>
<keyword evidence="1" id="KW-1133">Transmembrane helix</keyword>
<sequence>MNKKILVSVLVTAIVVGVGVWIFKESQITKVRSRSIVGFELLNNLSNAKTVVEKNKAIKDAQVQYDKIDSMSVFSFSNSSAKLASEESGGSGGVNIGGWGWVTFNCVFASGGEMLACD</sequence>
<name>A0A0G0P6S6_9BACT</name>
<evidence type="ECO:0000313" key="3">
    <source>
        <dbReference type="Proteomes" id="UP000034764"/>
    </source>
</evidence>
<evidence type="ECO:0000256" key="1">
    <source>
        <dbReference type="SAM" id="Phobius"/>
    </source>
</evidence>
<accession>A0A0G0P6S6</accession>
<reference evidence="2 3" key="1">
    <citation type="journal article" date="2015" name="Nature">
        <title>rRNA introns, odd ribosomes, and small enigmatic genomes across a large radiation of phyla.</title>
        <authorList>
            <person name="Brown C.T."/>
            <person name="Hug L.A."/>
            <person name="Thomas B.C."/>
            <person name="Sharon I."/>
            <person name="Castelle C.J."/>
            <person name="Singh A."/>
            <person name="Wilkins M.J."/>
            <person name="Williams K.H."/>
            <person name="Banfield J.F."/>
        </authorList>
    </citation>
    <scope>NUCLEOTIDE SEQUENCE [LARGE SCALE GENOMIC DNA]</scope>
</reference>
<keyword evidence="1" id="KW-0472">Membrane</keyword>
<feature type="transmembrane region" description="Helical" evidence="1">
    <location>
        <begin position="6"/>
        <end position="23"/>
    </location>
</feature>
<gene>
    <name evidence="2" type="ORF">UT53_C0011G0013</name>
</gene>
<dbReference type="Proteomes" id="UP000034764">
    <property type="component" value="Unassembled WGS sequence"/>
</dbReference>
<organism evidence="2 3">
    <name type="scientific">Candidatus Yanofskybacteria bacterium GW2011_GWD2_39_48</name>
    <dbReference type="NCBI Taxonomy" id="1619031"/>
    <lineage>
        <taxon>Bacteria</taxon>
        <taxon>Candidatus Yanofskyibacteriota</taxon>
    </lineage>
</organism>
<protein>
    <submittedName>
        <fullName evidence="2">Uncharacterized protein</fullName>
    </submittedName>
</protein>
<comment type="caution">
    <text evidence="2">The sequence shown here is derived from an EMBL/GenBank/DDBJ whole genome shotgun (WGS) entry which is preliminary data.</text>
</comment>
<proteinExistence type="predicted"/>
<keyword evidence="1" id="KW-0812">Transmembrane</keyword>
<evidence type="ECO:0000313" key="2">
    <source>
        <dbReference type="EMBL" id="KKR23628.1"/>
    </source>
</evidence>
<dbReference type="AlphaFoldDB" id="A0A0G0P6S6"/>